<keyword evidence="1" id="KW-1133">Transmembrane helix</keyword>
<dbReference type="AlphaFoldDB" id="A0A2Z7CLD7"/>
<proteinExistence type="predicted"/>
<gene>
    <name evidence="2" type="ORF">F511_08012</name>
</gene>
<dbReference type="EMBL" id="KQ996072">
    <property type="protein sequence ID" value="KZV45509.1"/>
    <property type="molecule type" value="Genomic_DNA"/>
</dbReference>
<protein>
    <submittedName>
        <fullName evidence="2">Uncharacterized protein</fullName>
    </submittedName>
</protein>
<sequence>MRAIVRSQQRLFSRFRATRFSAEEKKRSLFIQVLFCTDISVVIWVYGIFRTLGYLV</sequence>
<evidence type="ECO:0000313" key="2">
    <source>
        <dbReference type="EMBL" id="KZV45509.1"/>
    </source>
</evidence>
<reference evidence="2 3" key="1">
    <citation type="journal article" date="2015" name="Proc. Natl. Acad. Sci. U.S.A.">
        <title>The resurrection genome of Boea hygrometrica: A blueprint for survival of dehydration.</title>
        <authorList>
            <person name="Xiao L."/>
            <person name="Yang G."/>
            <person name="Zhang L."/>
            <person name="Yang X."/>
            <person name="Zhao S."/>
            <person name="Ji Z."/>
            <person name="Zhou Q."/>
            <person name="Hu M."/>
            <person name="Wang Y."/>
            <person name="Chen M."/>
            <person name="Xu Y."/>
            <person name="Jin H."/>
            <person name="Xiao X."/>
            <person name="Hu G."/>
            <person name="Bao F."/>
            <person name="Hu Y."/>
            <person name="Wan P."/>
            <person name="Li L."/>
            <person name="Deng X."/>
            <person name="Kuang T."/>
            <person name="Xiang C."/>
            <person name="Zhu J.K."/>
            <person name="Oliver M.J."/>
            <person name="He Y."/>
        </authorList>
    </citation>
    <scope>NUCLEOTIDE SEQUENCE [LARGE SCALE GENOMIC DNA]</scope>
    <source>
        <strain evidence="3">cv. XS01</strain>
    </source>
</reference>
<accession>A0A2Z7CLD7</accession>
<organism evidence="2 3">
    <name type="scientific">Dorcoceras hygrometricum</name>
    <dbReference type="NCBI Taxonomy" id="472368"/>
    <lineage>
        <taxon>Eukaryota</taxon>
        <taxon>Viridiplantae</taxon>
        <taxon>Streptophyta</taxon>
        <taxon>Embryophyta</taxon>
        <taxon>Tracheophyta</taxon>
        <taxon>Spermatophyta</taxon>
        <taxon>Magnoliopsida</taxon>
        <taxon>eudicotyledons</taxon>
        <taxon>Gunneridae</taxon>
        <taxon>Pentapetalae</taxon>
        <taxon>asterids</taxon>
        <taxon>lamiids</taxon>
        <taxon>Lamiales</taxon>
        <taxon>Gesneriaceae</taxon>
        <taxon>Didymocarpoideae</taxon>
        <taxon>Trichosporeae</taxon>
        <taxon>Loxocarpinae</taxon>
        <taxon>Dorcoceras</taxon>
    </lineage>
</organism>
<evidence type="ECO:0000256" key="1">
    <source>
        <dbReference type="SAM" id="Phobius"/>
    </source>
</evidence>
<name>A0A2Z7CLD7_9LAMI</name>
<feature type="transmembrane region" description="Helical" evidence="1">
    <location>
        <begin position="29"/>
        <end position="49"/>
    </location>
</feature>
<keyword evidence="3" id="KW-1185">Reference proteome</keyword>
<evidence type="ECO:0000313" key="3">
    <source>
        <dbReference type="Proteomes" id="UP000250235"/>
    </source>
</evidence>
<keyword evidence="1" id="KW-0472">Membrane</keyword>
<keyword evidence="1" id="KW-0812">Transmembrane</keyword>
<dbReference type="Proteomes" id="UP000250235">
    <property type="component" value="Unassembled WGS sequence"/>
</dbReference>